<dbReference type="Pfam" id="PF00856">
    <property type="entry name" value="SET"/>
    <property type="match status" value="1"/>
</dbReference>
<evidence type="ECO:0000259" key="2">
    <source>
        <dbReference type="PROSITE" id="PS50280"/>
    </source>
</evidence>
<gene>
    <name evidence="3" type="ORF">GGX14DRAFT_621194</name>
</gene>
<protein>
    <recommendedName>
        <fullName evidence="2">SET domain-containing protein</fullName>
    </recommendedName>
</protein>
<dbReference type="Proteomes" id="UP001219525">
    <property type="component" value="Unassembled WGS sequence"/>
</dbReference>
<dbReference type="EMBL" id="JARJCW010000024">
    <property type="protein sequence ID" value="KAJ7211985.1"/>
    <property type="molecule type" value="Genomic_DNA"/>
</dbReference>
<dbReference type="PANTHER" id="PTHR47332:SF4">
    <property type="entry name" value="SET DOMAIN-CONTAINING PROTEIN 5"/>
    <property type="match status" value="1"/>
</dbReference>
<evidence type="ECO:0000313" key="3">
    <source>
        <dbReference type="EMBL" id="KAJ7211985.1"/>
    </source>
</evidence>
<dbReference type="SMART" id="SM00317">
    <property type="entry name" value="SET"/>
    <property type="match status" value="1"/>
</dbReference>
<accession>A0AAD6YCN0</accession>
<feature type="compositionally biased region" description="Polar residues" evidence="1">
    <location>
        <begin position="328"/>
        <end position="337"/>
    </location>
</feature>
<dbReference type="SUPFAM" id="SSF82199">
    <property type="entry name" value="SET domain"/>
    <property type="match status" value="1"/>
</dbReference>
<evidence type="ECO:0000256" key="1">
    <source>
        <dbReference type="SAM" id="MobiDB-lite"/>
    </source>
</evidence>
<dbReference type="PROSITE" id="PS50280">
    <property type="entry name" value="SET"/>
    <property type="match status" value="1"/>
</dbReference>
<proteinExistence type="predicted"/>
<feature type="compositionally biased region" description="Basic residues" evidence="1">
    <location>
        <begin position="348"/>
        <end position="358"/>
    </location>
</feature>
<dbReference type="InterPro" id="IPR046341">
    <property type="entry name" value="SET_dom_sf"/>
</dbReference>
<feature type="domain" description="SET" evidence="2">
    <location>
        <begin position="10"/>
        <end position="166"/>
    </location>
</feature>
<dbReference type="AlphaFoldDB" id="A0AAD6YCN0"/>
<reference evidence="3" key="1">
    <citation type="submission" date="2023-03" db="EMBL/GenBank/DDBJ databases">
        <title>Massive genome expansion in bonnet fungi (Mycena s.s.) driven by repeated elements and novel gene families across ecological guilds.</title>
        <authorList>
            <consortium name="Lawrence Berkeley National Laboratory"/>
            <person name="Harder C.B."/>
            <person name="Miyauchi S."/>
            <person name="Viragh M."/>
            <person name="Kuo A."/>
            <person name="Thoen E."/>
            <person name="Andreopoulos B."/>
            <person name="Lu D."/>
            <person name="Skrede I."/>
            <person name="Drula E."/>
            <person name="Henrissat B."/>
            <person name="Morin E."/>
            <person name="Kohler A."/>
            <person name="Barry K."/>
            <person name="LaButti K."/>
            <person name="Morin E."/>
            <person name="Salamov A."/>
            <person name="Lipzen A."/>
            <person name="Mereny Z."/>
            <person name="Hegedus B."/>
            <person name="Baldrian P."/>
            <person name="Stursova M."/>
            <person name="Weitz H."/>
            <person name="Taylor A."/>
            <person name="Grigoriev I.V."/>
            <person name="Nagy L.G."/>
            <person name="Martin F."/>
            <person name="Kauserud H."/>
        </authorList>
    </citation>
    <scope>NUCLEOTIDE SEQUENCE</scope>
    <source>
        <strain evidence="3">9144</strain>
    </source>
</reference>
<dbReference type="InterPro" id="IPR001214">
    <property type="entry name" value="SET_dom"/>
</dbReference>
<keyword evidence="4" id="KW-1185">Reference proteome</keyword>
<dbReference type="InterPro" id="IPR053185">
    <property type="entry name" value="SET_domain_protein"/>
</dbReference>
<dbReference type="Gene3D" id="2.170.270.10">
    <property type="entry name" value="SET domain"/>
    <property type="match status" value="1"/>
</dbReference>
<name>A0AAD6YCN0_9AGAR</name>
<organism evidence="3 4">
    <name type="scientific">Mycena pura</name>
    <dbReference type="NCBI Taxonomy" id="153505"/>
    <lineage>
        <taxon>Eukaryota</taxon>
        <taxon>Fungi</taxon>
        <taxon>Dikarya</taxon>
        <taxon>Basidiomycota</taxon>
        <taxon>Agaricomycotina</taxon>
        <taxon>Agaricomycetes</taxon>
        <taxon>Agaricomycetidae</taxon>
        <taxon>Agaricales</taxon>
        <taxon>Marasmiineae</taxon>
        <taxon>Mycenaceae</taxon>
        <taxon>Mycena</taxon>
    </lineage>
</organism>
<evidence type="ECO:0000313" key="4">
    <source>
        <dbReference type="Proteomes" id="UP001219525"/>
    </source>
</evidence>
<feature type="region of interest" description="Disordered" evidence="1">
    <location>
        <begin position="328"/>
        <end position="358"/>
    </location>
</feature>
<dbReference type="PANTHER" id="PTHR47332">
    <property type="entry name" value="SET DOMAIN-CONTAINING PROTEIN 5"/>
    <property type="match status" value="1"/>
</dbReference>
<sequence length="358" mass="39889">MPTMATSAFPLIKVVDIPGKGKGVVALESIPKGTRILSEKPRIRLSDLRGIDSLSLSEDDLYFFLSFPSHGKDEENPVQSRLKHFLPCVGSVDNAIGLFETICRVNHTCYSPLGRPNALYMWREDLKEESNSDRYPYIFRTSSNASSVLSATEDIAAMEEITVSYLQYNIHTEDPFIYLRRKFGFECSCLGCLRPASARQKSVERIKDFRQFTDGLPARIALGGPLGDPPKSLLDSIEKYILMICAEGYVWQLGSCAHDAFQLCAFHGDADSASKWEALVRDSHEILQGADSPADQKSQKLAAFPKTFREWKVLGSQKLNGPCRANKYSHTSTQSQILVDRGGPGHSPQHRSANRHCI</sequence>
<dbReference type="CDD" id="cd20071">
    <property type="entry name" value="SET_SMYD"/>
    <property type="match status" value="1"/>
</dbReference>
<comment type="caution">
    <text evidence="3">The sequence shown here is derived from an EMBL/GenBank/DDBJ whole genome shotgun (WGS) entry which is preliminary data.</text>
</comment>